<sequence>MSMRSLKTSMAGGFSVPRSIKLESIDIVPINPLMCDHKQM</sequence>
<name>A0A0E9R6T7_ANGAN</name>
<dbReference type="EMBL" id="GBXM01083773">
    <property type="protein sequence ID" value="JAH24804.1"/>
    <property type="molecule type" value="Transcribed_RNA"/>
</dbReference>
<accession>A0A0E9R6T7</accession>
<evidence type="ECO:0000313" key="1">
    <source>
        <dbReference type="EMBL" id="JAH24804.1"/>
    </source>
</evidence>
<organism evidence="1">
    <name type="scientific">Anguilla anguilla</name>
    <name type="common">European freshwater eel</name>
    <name type="synonym">Muraena anguilla</name>
    <dbReference type="NCBI Taxonomy" id="7936"/>
    <lineage>
        <taxon>Eukaryota</taxon>
        <taxon>Metazoa</taxon>
        <taxon>Chordata</taxon>
        <taxon>Craniata</taxon>
        <taxon>Vertebrata</taxon>
        <taxon>Euteleostomi</taxon>
        <taxon>Actinopterygii</taxon>
        <taxon>Neopterygii</taxon>
        <taxon>Teleostei</taxon>
        <taxon>Anguilliformes</taxon>
        <taxon>Anguillidae</taxon>
        <taxon>Anguilla</taxon>
    </lineage>
</organism>
<reference evidence="1" key="1">
    <citation type="submission" date="2014-11" db="EMBL/GenBank/DDBJ databases">
        <authorList>
            <person name="Amaro Gonzalez C."/>
        </authorList>
    </citation>
    <scope>NUCLEOTIDE SEQUENCE</scope>
</reference>
<reference evidence="1" key="2">
    <citation type="journal article" date="2015" name="Fish Shellfish Immunol.">
        <title>Early steps in the European eel (Anguilla anguilla)-Vibrio vulnificus interaction in the gills: Role of the RtxA13 toxin.</title>
        <authorList>
            <person name="Callol A."/>
            <person name="Pajuelo D."/>
            <person name="Ebbesson L."/>
            <person name="Teles M."/>
            <person name="MacKenzie S."/>
            <person name="Amaro C."/>
        </authorList>
    </citation>
    <scope>NUCLEOTIDE SEQUENCE</scope>
</reference>
<protein>
    <submittedName>
        <fullName evidence="1">Uncharacterized protein</fullName>
    </submittedName>
</protein>
<proteinExistence type="predicted"/>
<dbReference type="AlphaFoldDB" id="A0A0E9R6T7"/>